<evidence type="ECO:0008006" key="4">
    <source>
        <dbReference type="Google" id="ProtNLM"/>
    </source>
</evidence>
<feature type="compositionally biased region" description="Basic residues" evidence="1">
    <location>
        <begin position="140"/>
        <end position="156"/>
    </location>
</feature>
<dbReference type="Proteomes" id="UP000273405">
    <property type="component" value="Unassembled WGS sequence"/>
</dbReference>
<evidence type="ECO:0000313" key="2">
    <source>
        <dbReference type="EMBL" id="RKH42810.1"/>
    </source>
</evidence>
<dbReference type="OrthoDB" id="954305at2"/>
<reference evidence="3" key="1">
    <citation type="submission" date="2018-09" db="EMBL/GenBank/DDBJ databases">
        <authorList>
            <person name="Livingstone P.G."/>
            <person name="Whitworth D.E."/>
        </authorList>
    </citation>
    <scope>NUCLEOTIDE SEQUENCE [LARGE SCALE GENOMIC DNA]</scope>
    <source>
        <strain evidence="3">CA040B</strain>
    </source>
</reference>
<protein>
    <recommendedName>
        <fullName evidence="4">MmcQ/YjbR family DNA-binding protein</fullName>
    </recommendedName>
</protein>
<dbReference type="RefSeq" id="WP_120625905.1">
    <property type="nucleotide sequence ID" value="NZ_RAWG01000079.1"/>
</dbReference>
<feature type="region of interest" description="Disordered" evidence="1">
    <location>
        <begin position="124"/>
        <end position="156"/>
    </location>
</feature>
<comment type="caution">
    <text evidence="2">The sequence shown here is derived from an EMBL/GenBank/DDBJ whole genome shotgun (WGS) entry which is preliminary data.</text>
</comment>
<keyword evidence="3" id="KW-1185">Reference proteome</keyword>
<organism evidence="2 3">
    <name type="scientific">Corallococcus sicarius</name>
    <dbReference type="NCBI Taxonomy" id="2316726"/>
    <lineage>
        <taxon>Bacteria</taxon>
        <taxon>Pseudomonadati</taxon>
        <taxon>Myxococcota</taxon>
        <taxon>Myxococcia</taxon>
        <taxon>Myxococcales</taxon>
        <taxon>Cystobacterineae</taxon>
        <taxon>Myxococcaceae</taxon>
        <taxon>Corallococcus</taxon>
    </lineage>
</organism>
<dbReference type="Gene3D" id="3.90.1150.30">
    <property type="match status" value="1"/>
</dbReference>
<dbReference type="AlphaFoldDB" id="A0A3A8NHH3"/>
<accession>A0A3A8NHH3</accession>
<proteinExistence type="predicted"/>
<name>A0A3A8NHH3_9BACT</name>
<dbReference type="SUPFAM" id="SSF142906">
    <property type="entry name" value="YjbR-like"/>
    <property type="match status" value="1"/>
</dbReference>
<dbReference type="Pfam" id="PF04237">
    <property type="entry name" value="YjbR"/>
    <property type="match status" value="1"/>
</dbReference>
<dbReference type="InterPro" id="IPR038056">
    <property type="entry name" value="YjbR-like_sf"/>
</dbReference>
<gene>
    <name evidence="2" type="ORF">D7X12_14725</name>
</gene>
<sequence>MATRRKTVKAAAKAKPAKRKARLTVDDVRELALALPATEERPSYGTPGFRVSDTLFARVLDEDSIVIKVDFDHREALLQSKPDVFRVTPHYQDWPMVIVQLTTVDRPLLQSLLKEAWRRCASSKVLKASQAPEPEVKPARAAKKAPARKRSPSRRA</sequence>
<dbReference type="InterPro" id="IPR058532">
    <property type="entry name" value="YjbR/MT2646/Rv2570-like"/>
</dbReference>
<dbReference type="EMBL" id="RAWG01000079">
    <property type="protein sequence ID" value="RKH42810.1"/>
    <property type="molecule type" value="Genomic_DNA"/>
</dbReference>
<evidence type="ECO:0000313" key="3">
    <source>
        <dbReference type="Proteomes" id="UP000273405"/>
    </source>
</evidence>
<evidence type="ECO:0000256" key="1">
    <source>
        <dbReference type="SAM" id="MobiDB-lite"/>
    </source>
</evidence>